<proteinExistence type="predicted"/>
<sequence>MERKQHDEQFKAQVRAEYLRGALGYKKLAKKYGVTRDVIRGILLAGRRGSTMKIDLEKELAVFKPSGDKELDHYKHACAYWMEYAKRLEQEIEKQQQDKKNSSAYNQGFTQKEIPGEKDL</sequence>
<dbReference type="AlphaFoldDB" id="A0A0B7H1F8"/>
<dbReference type="EMBL" id="CDNC01000045">
    <property type="protein sequence ID" value="CEM62801.1"/>
    <property type="molecule type" value="Genomic_DNA"/>
</dbReference>
<accession>A0A0B7H1F8</accession>
<name>A0A0B7H1F8_TREPH</name>
<dbReference type="Proteomes" id="UP000042527">
    <property type="component" value="Unassembled WGS sequence"/>
</dbReference>
<reference evidence="3" key="1">
    <citation type="submission" date="2015-01" db="EMBL/GenBank/DDBJ databases">
        <authorList>
            <person name="Manzoor Shahid"/>
            <person name="Zubair Saima"/>
        </authorList>
    </citation>
    <scope>NUCLEOTIDE SEQUENCE [LARGE SCALE GENOMIC DNA]</scope>
    <source>
        <strain evidence="3">V1</strain>
    </source>
</reference>
<feature type="region of interest" description="Disordered" evidence="1">
    <location>
        <begin position="92"/>
        <end position="120"/>
    </location>
</feature>
<protein>
    <submittedName>
        <fullName evidence="2">Uncharacterized protein</fullName>
    </submittedName>
</protein>
<keyword evidence="3" id="KW-1185">Reference proteome</keyword>
<evidence type="ECO:0000256" key="1">
    <source>
        <dbReference type="SAM" id="MobiDB-lite"/>
    </source>
</evidence>
<evidence type="ECO:0000313" key="3">
    <source>
        <dbReference type="Proteomes" id="UP000042527"/>
    </source>
</evidence>
<feature type="compositionally biased region" description="Basic and acidic residues" evidence="1">
    <location>
        <begin position="92"/>
        <end position="101"/>
    </location>
</feature>
<dbReference type="RefSeq" id="WP_024752898.1">
    <property type="nucleotide sequence ID" value="NZ_CDNC01000045.1"/>
</dbReference>
<gene>
    <name evidence="2" type="ORF">TPHV1_50061</name>
</gene>
<evidence type="ECO:0000313" key="2">
    <source>
        <dbReference type="EMBL" id="CEM62801.1"/>
    </source>
</evidence>
<organism evidence="2 3">
    <name type="scientific">Treponema phagedenis</name>
    <dbReference type="NCBI Taxonomy" id="162"/>
    <lineage>
        <taxon>Bacteria</taxon>
        <taxon>Pseudomonadati</taxon>
        <taxon>Spirochaetota</taxon>
        <taxon>Spirochaetia</taxon>
        <taxon>Spirochaetales</taxon>
        <taxon>Treponemataceae</taxon>
        <taxon>Treponema</taxon>
    </lineage>
</organism>